<feature type="domain" description="SGNH hydrolase-type esterase" evidence="3">
    <location>
        <begin position="184"/>
        <end position="365"/>
    </location>
</feature>
<dbReference type="PANTHER" id="PTHR30383">
    <property type="entry name" value="THIOESTERASE 1/PROTEASE 1/LYSOPHOSPHOLIPASE L1"/>
    <property type="match status" value="1"/>
</dbReference>
<dbReference type="InterPro" id="IPR036514">
    <property type="entry name" value="SGNH_hydro_sf"/>
</dbReference>
<feature type="signal peptide" evidence="1">
    <location>
        <begin position="1"/>
        <end position="18"/>
    </location>
</feature>
<dbReference type="PANTHER" id="PTHR30383:SF5">
    <property type="entry name" value="SGNH HYDROLASE-TYPE ESTERASE DOMAIN-CONTAINING PROTEIN"/>
    <property type="match status" value="1"/>
</dbReference>
<organism evidence="5 6">
    <name type="scientific">Runella rosea</name>
    <dbReference type="NCBI Taxonomy" id="2259595"/>
    <lineage>
        <taxon>Bacteria</taxon>
        <taxon>Pseudomonadati</taxon>
        <taxon>Bacteroidota</taxon>
        <taxon>Cytophagia</taxon>
        <taxon>Cytophagales</taxon>
        <taxon>Spirosomataceae</taxon>
        <taxon>Runella</taxon>
    </lineage>
</organism>
<protein>
    <submittedName>
        <fullName evidence="5">Acetylhydrolase</fullName>
    </submittedName>
</protein>
<evidence type="ECO:0000259" key="4">
    <source>
        <dbReference type="Pfam" id="PF14607"/>
    </source>
</evidence>
<evidence type="ECO:0000313" key="5">
    <source>
        <dbReference type="EMBL" id="AXE19840.1"/>
    </source>
</evidence>
<dbReference type="KEGG" id="run:DR864_19875"/>
<dbReference type="GO" id="GO:0004622">
    <property type="term" value="F:phosphatidylcholine lysophospholipase activity"/>
    <property type="evidence" value="ECO:0007669"/>
    <property type="project" value="TreeGrafter"/>
</dbReference>
<dbReference type="SUPFAM" id="SSF52266">
    <property type="entry name" value="SGNH hydrolase"/>
    <property type="match status" value="2"/>
</dbReference>
<keyword evidence="1" id="KW-0732">Signal</keyword>
<reference evidence="5 6" key="1">
    <citation type="submission" date="2018-07" db="EMBL/GenBank/DDBJ databases">
        <title>Genome sequencing of Runella.</title>
        <authorList>
            <person name="Baek M.-G."/>
            <person name="Yi H."/>
        </authorList>
    </citation>
    <scope>NUCLEOTIDE SEQUENCE [LARGE SCALE GENOMIC DNA]</scope>
    <source>
        <strain evidence="5 6">HYN0085</strain>
    </source>
</reference>
<evidence type="ECO:0000256" key="1">
    <source>
        <dbReference type="SAM" id="SignalP"/>
    </source>
</evidence>
<feature type="domain" description="SGNH hydrolase-type esterase N-terminal" evidence="4">
    <location>
        <begin position="24"/>
        <end position="175"/>
    </location>
</feature>
<accession>A0A344TMG9</accession>
<dbReference type="Pfam" id="PF14607">
    <property type="entry name" value="GxDLY"/>
    <property type="match status" value="1"/>
</dbReference>
<dbReference type="EMBL" id="CP030850">
    <property type="protein sequence ID" value="AXE19840.1"/>
    <property type="molecule type" value="Genomic_DNA"/>
</dbReference>
<gene>
    <name evidence="5" type="ORF">DR864_19875</name>
</gene>
<evidence type="ECO:0000259" key="3">
    <source>
        <dbReference type="Pfam" id="PF14606"/>
    </source>
</evidence>
<sequence>MKQLHTFLLCLFSTIVLAQAPIELKWWKPSDSPFAAIDGQAWSGEMRDTIQRFPPRAENIVRKAVWNLSRNSAGLSIRFVSDAPQIIVRYKVTGNAAMPHMPATGVSGVDLYGLDSDGNWHLANGKYSFKDTVQYNFDKLKPNDNYHKLGREYRLFLPLYNSIRDLEIGVPAGSVFTVLPQRLEKPIVVYGTSIAQGACASRPGMAWTNILARKLDRTVINLGFSGNGRLEKEVIDLINEIDARVFVLDCLPNLIYPIVERKELQKRIIESVKTLRTKHPNTPILLTEHDGYTDSYLMAHRQPLFEDANQDLREAFAQLTNEKVSNIYLLPISEIGIDHEGMVDGTHPNDLGMMRYADAYEKKLREILQQPVGTLKTQIPVRHNREPGSYNWEERHNAILKLNQTEPTKVLMIGNSITHNWGGKPLNNRIKGAEAWQKYLEPFQTRNFGFGWDRVENVLWRVYHDELDGISPEKIIINIGTNNLHLNTDDEIIQGLKLLVQAIKNQQPKAKITLLGIYPRREQESRVITLNQGIQALTKSIGVGYADIGKPLLLKTGKIDEKMFSDGLHPNAAGYELLGKELQSILKAN</sequence>
<proteinExistence type="predicted"/>
<evidence type="ECO:0000313" key="6">
    <source>
        <dbReference type="Proteomes" id="UP000251993"/>
    </source>
</evidence>
<dbReference type="Gene3D" id="2.60.120.260">
    <property type="entry name" value="Galactose-binding domain-like"/>
    <property type="match status" value="1"/>
</dbReference>
<feature type="domain" description="SGNH hydrolase-type esterase" evidence="2">
    <location>
        <begin position="413"/>
        <end position="577"/>
    </location>
</feature>
<dbReference type="InterPro" id="IPR032740">
    <property type="entry name" value="GxDLY"/>
</dbReference>
<name>A0A344TMG9_9BACT</name>
<dbReference type="CDD" id="cd01844">
    <property type="entry name" value="SGNH_hydrolase_like_6"/>
    <property type="match status" value="1"/>
</dbReference>
<dbReference type="Gene3D" id="3.40.50.1110">
    <property type="entry name" value="SGNH hydrolase"/>
    <property type="match status" value="2"/>
</dbReference>
<keyword evidence="6" id="KW-1185">Reference proteome</keyword>
<feature type="chain" id="PRO_5016889304" evidence="1">
    <location>
        <begin position="19"/>
        <end position="589"/>
    </location>
</feature>
<keyword evidence="5" id="KW-0378">Hydrolase</keyword>
<dbReference type="InterPro" id="IPR051532">
    <property type="entry name" value="Ester_Hydrolysis_Enzymes"/>
</dbReference>
<dbReference type="Pfam" id="PF14606">
    <property type="entry name" value="Lipase_GDSL_3"/>
    <property type="match status" value="1"/>
</dbReference>
<dbReference type="Pfam" id="PF13472">
    <property type="entry name" value="Lipase_GDSL_2"/>
    <property type="match status" value="1"/>
</dbReference>
<dbReference type="Proteomes" id="UP000251993">
    <property type="component" value="Chromosome"/>
</dbReference>
<evidence type="ECO:0000259" key="2">
    <source>
        <dbReference type="Pfam" id="PF13472"/>
    </source>
</evidence>
<dbReference type="AlphaFoldDB" id="A0A344TMG9"/>
<dbReference type="InterPro" id="IPR013830">
    <property type="entry name" value="SGNH_hydro"/>
</dbReference>
<dbReference type="OrthoDB" id="5624617at2"/>
<dbReference type="RefSeq" id="WP_114068608.1">
    <property type="nucleotide sequence ID" value="NZ_CP030850.1"/>
</dbReference>